<dbReference type="Proteomes" id="UP000886874">
    <property type="component" value="Unassembled WGS sequence"/>
</dbReference>
<evidence type="ECO:0000256" key="6">
    <source>
        <dbReference type="ARBA" id="ARBA00022989"/>
    </source>
</evidence>
<evidence type="ECO:0000313" key="13">
    <source>
        <dbReference type="EMBL" id="HIQ68960.1"/>
    </source>
</evidence>
<keyword evidence="6" id="KW-1133">Transmembrane helix</keyword>
<accession>A0A9D1CMZ8</accession>
<comment type="pathway">
    <text evidence="9">Carotenoid biosynthesis; staphyloxanthin biosynthesis; staphyloxanthin from farnesyl diphosphate: step 5/5.</text>
</comment>
<protein>
    <recommendedName>
        <fullName evidence="11">Glycosyl-4,4'-diaponeurosporenoate acyltransferase</fullName>
    </recommendedName>
</protein>
<gene>
    <name evidence="13" type="ORF">IAA67_01315</name>
</gene>
<keyword evidence="8" id="KW-0012">Acyltransferase</keyword>
<dbReference type="AlphaFoldDB" id="A0A9D1CMZ8"/>
<dbReference type="InterPro" id="IPR044021">
    <property type="entry name" value="CrtO"/>
</dbReference>
<sequence length="165" mass="18656">MAIVHAVLYTASLGIVSHYVGQALPRRWFHPDRFPYRSFSWEQDGQIYRRLGVHHWKDLVPDMSKVMPDMLPKRVNLRGSAAEAMSLVLETCVAEAVHAALMVLSVGNYLLCPDFWGAALAVFDAAALNLPYWIIQRYNRPKLLRLAAKLQSKEETGHEGSDSHL</sequence>
<comment type="caution">
    <text evidence="13">The sequence shown here is derived from an EMBL/GenBank/DDBJ whole genome shotgun (WGS) entry which is preliminary data.</text>
</comment>
<evidence type="ECO:0000256" key="10">
    <source>
        <dbReference type="ARBA" id="ARBA00023603"/>
    </source>
</evidence>
<evidence type="ECO:0000256" key="8">
    <source>
        <dbReference type="ARBA" id="ARBA00023315"/>
    </source>
</evidence>
<proteinExistence type="inferred from homology"/>
<dbReference type="GO" id="GO:0016746">
    <property type="term" value="F:acyltransferase activity"/>
    <property type="evidence" value="ECO:0007669"/>
    <property type="project" value="UniProtKB-KW"/>
</dbReference>
<evidence type="ECO:0000256" key="12">
    <source>
        <dbReference type="ARBA" id="ARBA00025324"/>
    </source>
</evidence>
<dbReference type="Pfam" id="PF18927">
    <property type="entry name" value="CrtO"/>
    <property type="match status" value="1"/>
</dbReference>
<keyword evidence="5" id="KW-0732">Signal</keyword>
<evidence type="ECO:0000256" key="3">
    <source>
        <dbReference type="ARBA" id="ARBA00022679"/>
    </source>
</evidence>
<keyword evidence="7" id="KW-0472">Membrane</keyword>
<evidence type="ECO:0000256" key="1">
    <source>
        <dbReference type="ARBA" id="ARBA00004162"/>
    </source>
</evidence>
<evidence type="ECO:0000256" key="9">
    <source>
        <dbReference type="ARBA" id="ARBA00023588"/>
    </source>
</evidence>
<keyword evidence="4" id="KW-0812">Transmembrane</keyword>
<name>A0A9D1CMZ8_9FIRM</name>
<dbReference type="GO" id="GO:0005886">
    <property type="term" value="C:plasma membrane"/>
    <property type="evidence" value="ECO:0007669"/>
    <property type="project" value="UniProtKB-SubCell"/>
</dbReference>
<reference evidence="13" key="2">
    <citation type="journal article" date="2021" name="PeerJ">
        <title>Extensive microbial diversity within the chicken gut microbiome revealed by metagenomics and culture.</title>
        <authorList>
            <person name="Gilroy R."/>
            <person name="Ravi A."/>
            <person name="Getino M."/>
            <person name="Pursley I."/>
            <person name="Horton D.L."/>
            <person name="Alikhan N.F."/>
            <person name="Baker D."/>
            <person name="Gharbi K."/>
            <person name="Hall N."/>
            <person name="Watson M."/>
            <person name="Adriaenssens E.M."/>
            <person name="Foster-Nyarko E."/>
            <person name="Jarju S."/>
            <person name="Secka A."/>
            <person name="Antonio M."/>
            <person name="Oren A."/>
            <person name="Chaudhuri R.R."/>
            <person name="La Ragione R."/>
            <person name="Hildebrand F."/>
            <person name="Pallen M.J."/>
        </authorList>
    </citation>
    <scope>NUCLEOTIDE SEQUENCE</scope>
    <source>
        <strain evidence="13">ChiSjej2B20-13462</strain>
    </source>
</reference>
<evidence type="ECO:0000256" key="2">
    <source>
        <dbReference type="ARBA" id="ARBA00022475"/>
    </source>
</evidence>
<comment type="similarity">
    <text evidence="10">Belongs to the acyltransferase CrtO family.</text>
</comment>
<organism evidence="13 14">
    <name type="scientific">Candidatus Avoscillospira stercorigallinarum</name>
    <dbReference type="NCBI Taxonomy" id="2840708"/>
    <lineage>
        <taxon>Bacteria</taxon>
        <taxon>Bacillati</taxon>
        <taxon>Bacillota</taxon>
        <taxon>Clostridia</taxon>
        <taxon>Eubacteriales</taxon>
        <taxon>Oscillospiraceae</taxon>
        <taxon>Oscillospiraceae incertae sedis</taxon>
        <taxon>Candidatus Avoscillospira</taxon>
    </lineage>
</organism>
<dbReference type="EMBL" id="DVFN01000016">
    <property type="protein sequence ID" value="HIQ68960.1"/>
    <property type="molecule type" value="Genomic_DNA"/>
</dbReference>
<evidence type="ECO:0000256" key="4">
    <source>
        <dbReference type="ARBA" id="ARBA00022692"/>
    </source>
</evidence>
<comment type="subcellular location">
    <subcellularLocation>
        <location evidence="1">Cell membrane</location>
        <topology evidence="1">Single-pass membrane protein</topology>
    </subcellularLocation>
</comment>
<evidence type="ECO:0000313" key="14">
    <source>
        <dbReference type="Proteomes" id="UP000886874"/>
    </source>
</evidence>
<evidence type="ECO:0000256" key="7">
    <source>
        <dbReference type="ARBA" id="ARBA00023136"/>
    </source>
</evidence>
<keyword evidence="2" id="KW-1003">Cell membrane</keyword>
<evidence type="ECO:0000256" key="5">
    <source>
        <dbReference type="ARBA" id="ARBA00022729"/>
    </source>
</evidence>
<reference evidence="13" key="1">
    <citation type="submission" date="2020-10" db="EMBL/GenBank/DDBJ databases">
        <authorList>
            <person name="Gilroy R."/>
        </authorList>
    </citation>
    <scope>NUCLEOTIDE SEQUENCE</scope>
    <source>
        <strain evidence="13">ChiSjej2B20-13462</strain>
    </source>
</reference>
<evidence type="ECO:0000256" key="11">
    <source>
        <dbReference type="ARBA" id="ARBA00023667"/>
    </source>
</evidence>
<comment type="function">
    <text evidence="12">Catalyzes the acylation of glycosyl-4,4'-diaponeurosporenoate, i.e. the esterification of glucose at the C6'' position with the carboxyl group of the C(15) fatty acid 12-methyltetradecanoic acid, to yield staphyloxanthin. This is the last step in the biosynthesis of this orange pigment, present in most staphylococci strains.</text>
</comment>
<keyword evidence="3" id="KW-0808">Transferase</keyword>